<protein>
    <submittedName>
        <fullName evidence="3">Uncharacterized protein</fullName>
    </submittedName>
</protein>
<evidence type="ECO:0000313" key="3">
    <source>
        <dbReference type="EMBL" id="UNI19875.1"/>
    </source>
</evidence>
<dbReference type="EMBL" id="CP086358">
    <property type="protein sequence ID" value="UNI19875.1"/>
    <property type="molecule type" value="Genomic_DNA"/>
</dbReference>
<name>A0A9Q8QHT4_9HYPO</name>
<proteinExistence type="predicted"/>
<organism evidence="3 4">
    <name type="scientific">Purpureocillium takamizusanense</name>
    <dbReference type="NCBI Taxonomy" id="2060973"/>
    <lineage>
        <taxon>Eukaryota</taxon>
        <taxon>Fungi</taxon>
        <taxon>Dikarya</taxon>
        <taxon>Ascomycota</taxon>
        <taxon>Pezizomycotina</taxon>
        <taxon>Sordariomycetes</taxon>
        <taxon>Hypocreomycetidae</taxon>
        <taxon>Hypocreales</taxon>
        <taxon>Ophiocordycipitaceae</taxon>
        <taxon>Purpureocillium</taxon>
    </lineage>
</organism>
<evidence type="ECO:0000256" key="1">
    <source>
        <dbReference type="SAM" id="MobiDB-lite"/>
    </source>
</evidence>
<reference evidence="3" key="1">
    <citation type="submission" date="2021-11" db="EMBL/GenBank/DDBJ databases">
        <title>Purpureocillium_takamizusanense_genome.</title>
        <authorList>
            <person name="Nguyen N.-H."/>
        </authorList>
    </citation>
    <scope>NUCLEOTIDE SEQUENCE</scope>
    <source>
        <strain evidence="3">PT3</strain>
    </source>
</reference>
<keyword evidence="2" id="KW-0472">Membrane</keyword>
<dbReference type="Proteomes" id="UP000829364">
    <property type="component" value="Chromosome 5"/>
</dbReference>
<keyword evidence="2" id="KW-1133">Transmembrane helix</keyword>
<dbReference type="RefSeq" id="XP_047843356.1">
    <property type="nucleotide sequence ID" value="XM_047987371.1"/>
</dbReference>
<keyword evidence="2" id="KW-0812">Transmembrane</keyword>
<accession>A0A9Q8QHT4</accession>
<dbReference type="OrthoDB" id="4913716at2759"/>
<evidence type="ECO:0000313" key="4">
    <source>
        <dbReference type="Proteomes" id="UP000829364"/>
    </source>
</evidence>
<evidence type="ECO:0000256" key="2">
    <source>
        <dbReference type="SAM" id="Phobius"/>
    </source>
</evidence>
<feature type="region of interest" description="Disordered" evidence="1">
    <location>
        <begin position="87"/>
        <end position="117"/>
    </location>
</feature>
<keyword evidence="4" id="KW-1185">Reference proteome</keyword>
<feature type="region of interest" description="Disordered" evidence="1">
    <location>
        <begin position="217"/>
        <end position="247"/>
    </location>
</feature>
<feature type="transmembrane region" description="Helical" evidence="2">
    <location>
        <begin position="57"/>
        <end position="80"/>
    </location>
</feature>
<dbReference type="GeneID" id="72067969"/>
<dbReference type="KEGG" id="ptkz:JDV02_006020"/>
<feature type="transmembrane region" description="Helical" evidence="2">
    <location>
        <begin position="171"/>
        <end position="192"/>
    </location>
</feature>
<feature type="compositionally biased region" description="Low complexity" evidence="1">
    <location>
        <begin position="217"/>
        <end position="229"/>
    </location>
</feature>
<sequence length="247" mass="25462">MAVSVSEYIYPPPIGSSAAFYNRCHWVSYRLNMYARDGGGEGAGRGDLVKRDADGLLIFWIVAGIGIAISIAMFCCIYFNGRKRRGRGGRSHGGGHQSGGRAGGGGGGGGGGGISASVNPGRYPRHHALRKNNSQTPAAMAIDAPLSGLSPGGGDDCGGGGAAVAPPNWTWFGLGFACGYGTFVVMLGLFLGRQMTKLPWLWEVEIAKRRREAEAEAAAAAAAAAATTRVPPPPPATSVSLSDPYHA</sequence>
<dbReference type="AlphaFoldDB" id="A0A9Q8QHT4"/>
<gene>
    <name evidence="3" type="ORF">JDV02_006020</name>
</gene>
<feature type="compositionally biased region" description="Gly residues" evidence="1">
    <location>
        <begin position="91"/>
        <end position="114"/>
    </location>
</feature>